<feature type="region of interest" description="Disordered" evidence="6">
    <location>
        <begin position="67"/>
        <end position="96"/>
    </location>
</feature>
<accession>A0ABR4HZA5</accession>
<dbReference type="EMBL" id="JBFXLS010000068">
    <property type="protein sequence ID" value="KAL2820838.1"/>
    <property type="molecule type" value="Genomic_DNA"/>
</dbReference>
<dbReference type="Proteomes" id="UP001610335">
    <property type="component" value="Unassembled WGS sequence"/>
</dbReference>
<keyword evidence="9" id="KW-1185">Reference proteome</keyword>
<comment type="subcellular location">
    <subcellularLocation>
        <location evidence="1">Nucleus</location>
    </subcellularLocation>
</comment>
<evidence type="ECO:0000256" key="5">
    <source>
        <dbReference type="ARBA" id="ARBA00023242"/>
    </source>
</evidence>
<proteinExistence type="predicted"/>
<dbReference type="SUPFAM" id="SSF57701">
    <property type="entry name" value="Zn2/Cys6 DNA-binding domain"/>
    <property type="match status" value="1"/>
</dbReference>
<dbReference type="PROSITE" id="PS50048">
    <property type="entry name" value="ZN2_CY6_FUNGAL_2"/>
    <property type="match status" value="1"/>
</dbReference>
<comment type="caution">
    <text evidence="8">The sequence shown here is derived from an EMBL/GenBank/DDBJ whole genome shotgun (WGS) entry which is preliminary data.</text>
</comment>
<dbReference type="PANTHER" id="PTHR37534">
    <property type="entry name" value="TRANSCRIPTIONAL ACTIVATOR PROTEIN UGA3"/>
    <property type="match status" value="1"/>
</dbReference>
<dbReference type="Gene3D" id="4.10.240.10">
    <property type="entry name" value="Zn(2)-C6 fungal-type DNA-binding domain"/>
    <property type="match status" value="1"/>
</dbReference>
<gene>
    <name evidence="8" type="ORF">BDW59DRAFT_181378</name>
</gene>
<evidence type="ECO:0000256" key="6">
    <source>
        <dbReference type="SAM" id="MobiDB-lite"/>
    </source>
</evidence>
<reference evidence="8 9" key="1">
    <citation type="submission" date="2024-07" db="EMBL/GenBank/DDBJ databases">
        <title>Section-level genome sequencing and comparative genomics of Aspergillus sections Usti and Cavernicolus.</title>
        <authorList>
            <consortium name="Lawrence Berkeley National Laboratory"/>
            <person name="Nybo J.L."/>
            <person name="Vesth T.C."/>
            <person name="Theobald S."/>
            <person name="Frisvad J.C."/>
            <person name="Larsen T.O."/>
            <person name="Kjaerboelling I."/>
            <person name="Rothschild-Mancinelli K."/>
            <person name="Lyhne E.K."/>
            <person name="Kogle M.E."/>
            <person name="Barry K."/>
            <person name="Clum A."/>
            <person name="Na H."/>
            <person name="Ledsgaard L."/>
            <person name="Lin J."/>
            <person name="Lipzen A."/>
            <person name="Kuo A."/>
            <person name="Riley R."/>
            <person name="Mondo S."/>
            <person name="LaButti K."/>
            <person name="Haridas S."/>
            <person name="Pangalinan J."/>
            <person name="Salamov A.A."/>
            <person name="Simmons B.A."/>
            <person name="Magnuson J.K."/>
            <person name="Chen J."/>
            <person name="Drula E."/>
            <person name="Henrissat B."/>
            <person name="Wiebenga A."/>
            <person name="Lubbers R.J."/>
            <person name="Gomes A.C."/>
            <person name="Makela M.R."/>
            <person name="Stajich J."/>
            <person name="Grigoriev I.V."/>
            <person name="Mortensen U.H."/>
            <person name="De vries R.P."/>
            <person name="Baker S.E."/>
            <person name="Andersen M.R."/>
        </authorList>
    </citation>
    <scope>NUCLEOTIDE SEQUENCE [LARGE SCALE GENOMIC DNA]</scope>
    <source>
        <strain evidence="8 9">CBS 600.67</strain>
    </source>
</reference>
<name>A0ABR4HZA5_9EURO</name>
<dbReference type="InterPro" id="IPR036864">
    <property type="entry name" value="Zn2-C6_fun-type_DNA-bd_sf"/>
</dbReference>
<feature type="compositionally biased region" description="Polar residues" evidence="6">
    <location>
        <begin position="71"/>
        <end position="96"/>
    </location>
</feature>
<keyword evidence="3" id="KW-0238">DNA-binding</keyword>
<evidence type="ECO:0000256" key="3">
    <source>
        <dbReference type="ARBA" id="ARBA00023125"/>
    </source>
</evidence>
<evidence type="ECO:0000259" key="7">
    <source>
        <dbReference type="PROSITE" id="PS50048"/>
    </source>
</evidence>
<protein>
    <submittedName>
        <fullName evidence="8">Fungal-specific transcription factor domain-containing protein</fullName>
    </submittedName>
</protein>
<evidence type="ECO:0000313" key="8">
    <source>
        <dbReference type="EMBL" id="KAL2820838.1"/>
    </source>
</evidence>
<evidence type="ECO:0000313" key="9">
    <source>
        <dbReference type="Proteomes" id="UP001610335"/>
    </source>
</evidence>
<keyword evidence="5" id="KW-0539">Nucleus</keyword>
<keyword evidence="2" id="KW-0805">Transcription regulation</keyword>
<dbReference type="InterPro" id="IPR001138">
    <property type="entry name" value="Zn2Cys6_DnaBD"/>
</dbReference>
<dbReference type="PANTHER" id="PTHR37534:SF15">
    <property type="entry name" value="ZN(II)2CYS6 TRANSCRIPTION FACTOR (EUROFUNG)"/>
    <property type="match status" value="1"/>
</dbReference>
<evidence type="ECO:0000256" key="1">
    <source>
        <dbReference type="ARBA" id="ARBA00004123"/>
    </source>
</evidence>
<dbReference type="SMART" id="SM00066">
    <property type="entry name" value="GAL4"/>
    <property type="match status" value="1"/>
</dbReference>
<dbReference type="InterPro" id="IPR021858">
    <property type="entry name" value="Fun_TF"/>
</dbReference>
<dbReference type="CDD" id="cd00067">
    <property type="entry name" value="GAL4"/>
    <property type="match status" value="1"/>
</dbReference>
<dbReference type="Pfam" id="PF11951">
    <property type="entry name" value="Fungal_trans_2"/>
    <property type="match status" value="1"/>
</dbReference>
<organism evidence="8 9">
    <name type="scientific">Aspergillus cavernicola</name>
    <dbReference type="NCBI Taxonomy" id="176166"/>
    <lineage>
        <taxon>Eukaryota</taxon>
        <taxon>Fungi</taxon>
        <taxon>Dikarya</taxon>
        <taxon>Ascomycota</taxon>
        <taxon>Pezizomycotina</taxon>
        <taxon>Eurotiomycetes</taxon>
        <taxon>Eurotiomycetidae</taxon>
        <taxon>Eurotiales</taxon>
        <taxon>Aspergillaceae</taxon>
        <taxon>Aspergillus</taxon>
        <taxon>Aspergillus subgen. Nidulantes</taxon>
    </lineage>
</organism>
<sequence>MEQNNPTRSPQPAKRTRSRTGCWTCREAGYKCDELKPNCGRCIRLGIHCKGYASRLKWRSHNAAERRARCKSTSTENDIGSSQGDSPLSTSPHSGLSLSEYPSLSIRPSDMTLEQYRLLHHWIVYTSPLLCVSPIYQTNSFQMHLTPMVLHSDSPLRHAVLSVAASHLTASDPSQNLALTAQTHRVSAITALREGLNNNIIAYSDITLASILVLEISKQFDNSPRHDVNHLIGAKELILGRGGPQSLTTPCSRFLLTQVLYHDLLSAVSMGSSPLISHHWLKQENPLESSRGYHSTILQAVACISELKARKEALAEAAYNQENALAEFMAAGREIEKELDSMVVSATEPDQAQTTKAHRSAALIYLYRVVYDIGAPHPLTVSLVRRCIDAIASIHPSSPLISAHVWPLFTAGCEATEPQDREFVNQRLVDMYQQRKIGSLRKVRELMEQVWLSKDFRNTIAGAEQMCRVGCIEVVKSLGEILQLV</sequence>
<evidence type="ECO:0000256" key="4">
    <source>
        <dbReference type="ARBA" id="ARBA00023163"/>
    </source>
</evidence>
<keyword evidence="4" id="KW-0804">Transcription</keyword>
<evidence type="ECO:0000256" key="2">
    <source>
        <dbReference type="ARBA" id="ARBA00023015"/>
    </source>
</evidence>
<feature type="domain" description="Zn(2)-C6 fungal-type" evidence="7">
    <location>
        <begin position="21"/>
        <end position="49"/>
    </location>
</feature>
<dbReference type="Pfam" id="PF00172">
    <property type="entry name" value="Zn_clus"/>
    <property type="match status" value="1"/>
</dbReference>